<feature type="region of interest" description="Disordered" evidence="1">
    <location>
        <begin position="408"/>
        <end position="433"/>
    </location>
</feature>
<gene>
    <name evidence="2" type="ORF">PXEA_LOCUS34287</name>
</gene>
<feature type="compositionally biased region" description="Pro residues" evidence="1">
    <location>
        <begin position="642"/>
        <end position="651"/>
    </location>
</feature>
<feature type="compositionally biased region" description="Low complexity" evidence="1">
    <location>
        <begin position="452"/>
        <end position="470"/>
    </location>
</feature>
<feature type="compositionally biased region" description="Low complexity" evidence="1">
    <location>
        <begin position="104"/>
        <end position="118"/>
    </location>
</feature>
<feature type="compositionally biased region" description="Polar residues" evidence="1">
    <location>
        <begin position="156"/>
        <end position="169"/>
    </location>
</feature>
<feature type="region of interest" description="Disordered" evidence="1">
    <location>
        <begin position="294"/>
        <end position="336"/>
    </location>
</feature>
<proteinExistence type="predicted"/>
<feature type="region of interest" description="Disordered" evidence="1">
    <location>
        <begin position="638"/>
        <end position="667"/>
    </location>
</feature>
<feature type="region of interest" description="Disordered" evidence="1">
    <location>
        <begin position="104"/>
        <end position="134"/>
    </location>
</feature>
<feature type="region of interest" description="Disordered" evidence="1">
    <location>
        <begin position="576"/>
        <end position="617"/>
    </location>
</feature>
<dbReference type="Proteomes" id="UP000784294">
    <property type="component" value="Unassembled WGS sequence"/>
</dbReference>
<reference evidence="2" key="1">
    <citation type="submission" date="2018-11" db="EMBL/GenBank/DDBJ databases">
        <authorList>
            <consortium name="Pathogen Informatics"/>
        </authorList>
    </citation>
    <scope>NUCLEOTIDE SEQUENCE</scope>
</reference>
<evidence type="ECO:0000313" key="3">
    <source>
        <dbReference type="Proteomes" id="UP000784294"/>
    </source>
</evidence>
<feature type="compositionally biased region" description="Low complexity" evidence="1">
    <location>
        <begin position="422"/>
        <end position="433"/>
    </location>
</feature>
<feature type="compositionally biased region" description="Polar residues" evidence="1">
    <location>
        <begin position="35"/>
        <end position="48"/>
    </location>
</feature>
<feature type="compositionally biased region" description="Polar residues" evidence="1">
    <location>
        <begin position="534"/>
        <end position="545"/>
    </location>
</feature>
<protein>
    <submittedName>
        <fullName evidence="2">Uncharacterized protein</fullName>
    </submittedName>
</protein>
<evidence type="ECO:0000256" key="1">
    <source>
        <dbReference type="SAM" id="MobiDB-lite"/>
    </source>
</evidence>
<comment type="caution">
    <text evidence="2">The sequence shown here is derived from an EMBL/GenBank/DDBJ whole genome shotgun (WGS) entry which is preliminary data.</text>
</comment>
<evidence type="ECO:0000313" key="2">
    <source>
        <dbReference type="EMBL" id="VEL40847.1"/>
    </source>
</evidence>
<feature type="compositionally biased region" description="Polar residues" evidence="1">
    <location>
        <begin position="479"/>
        <end position="490"/>
    </location>
</feature>
<dbReference type="EMBL" id="CAAALY010266720">
    <property type="protein sequence ID" value="VEL40847.1"/>
    <property type="molecule type" value="Genomic_DNA"/>
</dbReference>
<dbReference type="AlphaFoldDB" id="A0A3S5BCW6"/>
<keyword evidence="3" id="KW-1185">Reference proteome</keyword>
<name>A0A3S5BCW6_9PLAT</name>
<feature type="compositionally biased region" description="Polar residues" evidence="1">
    <location>
        <begin position="787"/>
        <end position="796"/>
    </location>
</feature>
<organism evidence="2 3">
    <name type="scientific">Protopolystoma xenopodis</name>
    <dbReference type="NCBI Taxonomy" id="117903"/>
    <lineage>
        <taxon>Eukaryota</taxon>
        <taxon>Metazoa</taxon>
        <taxon>Spiralia</taxon>
        <taxon>Lophotrochozoa</taxon>
        <taxon>Platyhelminthes</taxon>
        <taxon>Monogenea</taxon>
        <taxon>Polyopisthocotylea</taxon>
        <taxon>Polystomatidea</taxon>
        <taxon>Polystomatidae</taxon>
        <taxon>Protopolystoma</taxon>
    </lineage>
</organism>
<feature type="region of interest" description="Disordered" evidence="1">
    <location>
        <begin position="452"/>
        <end position="545"/>
    </location>
</feature>
<feature type="compositionally biased region" description="Low complexity" evidence="1">
    <location>
        <begin position="578"/>
        <end position="613"/>
    </location>
</feature>
<dbReference type="OrthoDB" id="6288525at2759"/>
<feature type="compositionally biased region" description="Gly residues" evidence="1">
    <location>
        <begin position="759"/>
        <end position="776"/>
    </location>
</feature>
<feature type="region of interest" description="Disordered" evidence="1">
    <location>
        <begin position="33"/>
        <end position="55"/>
    </location>
</feature>
<feature type="region of interest" description="Disordered" evidence="1">
    <location>
        <begin position="750"/>
        <end position="798"/>
    </location>
</feature>
<feature type="region of interest" description="Disordered" evidence="1">
    <location>
        <begin position="146"/>
        <end position="169"/>
    </location>
</feature>
<sequence>MALVPDAISPGGRHWKKSRAGLGLCFAPDLGLPDTVSSQPNNSRSPTSMMPAHRQRSADGMTVAERMAAYALSLSTPTSLTNLTASSGNTASILSSCFSSCSTGPPSSSSSTSSSSPSEDMGIPGVNNEDIASRPDEMPTARLEEGADVEVGPETYHNSRPPNGRSTSTRFVNASTAYSSSRLLHNSLAYTDKEGLQSQVELAEWPATTVSRAFTSGRTDLSQSSLANMPIPLPLPLSLSLPLPASMANPLVPSPLAERTALRQPGIGSPNLLASSDTTATCPPSLKSFLGIAKQKSPPSLAPPSRGLTLPQSSPPREPASSAHADHDFTNSPSLSCNKCPQANPSSSIANVITNTSTNANCTNTTNASMAGFLSGHCSLFTNAAHWSSCFTSGLSSFLAGMSRERTSLSFPPTKPNVHDPAASGSETTSSSSSYLAASPSLAMAAAAAFASYHHHNQQQQHQQQQQQQYHDQKHKSQPENCANLPQSKVPSLRATDVVSQKSPTSPPNAGSCKQAPPASPTLNGHSSPRRQHSASSGSNTFPSSLQDAGLPLHYALPPASLRGVFPTSSTLAHLTTPPSCISSSSSSSSSSSCSSSSSSSSTPSLFPSLSGSAGTATSISNPLEKFPTSAGLSVPSFSSLPAPPGLPPRGPSARPTGHHIARRPRLSGASLALGTGMSPYTKTNLAYAARQLHYPYPHPAAYTTPTGAYLMSTYPPSHTVSPYAGNPITRSEGQSDETGILALTTHRPMPAHRTGSASSGGGQLGPGFGPGGRGGRANPASGSGLNGQTTGSGPTNGAYKYLTWREKDRRRRFREEWKHLWLVIPHGRYECSPASLFKAPMG</sequence>
<feature type="compositionally biased region" description="Basic residues" evidence="1">
    <location>
        <begin position="657"/>
        <end position="666"/>
    </location>
</feature>
<accession>A0A3S5BCW6</accession>